<comment type="similarity">
    <text evidence="1">Belongs to the nucleoside-specific channel-forming outer membrane porin (Tsx) (TC 1.B.10) family.</text>
</comment>
<feature type="signal peptide" evidence="2">
    <location>
        <begin position="1"/>
        <end position="20"/>
    </location>
</feature>
<name>A0A845BIJ1_9NEIS</name>
<dbReference type="EMBL" id="WSSB01000002">
    <property type="protein sequence ID" value="MXR35982.1"/>
    <property type="molecule type" value="Genomic_DNA"/>
</dbReference>
<dbReference type="GO" id="GO:0009279">
    <property type="term" value="C:cell outer membrane"/>
    <property type="evidence" value="ECO:0007669"/>
    <property type="project" value="InterPro"/>
</dbReference>
<evidence type="ECO:0000313" key="4">
    <source>
        <dbReference type="Proteomes" id="UP000467214"/>
    </source>
</evidence>
<evidence type="ECO:0000313" key="3">
    <source>
        <dbReference type="EMBL" id="MXR35982.1"/>
    </source>
</evidence>
<dbReference type="Proteomes" id="UP000467214">
    <property type="component" value="Unassembled WGS sequence"/>
</dbReference>
<organism evidence="3 4">
    <name type="scientific">Craterilacuibacter sinensis</name>
    <dbReference type="NCBI Taxonomy" id="2686017"/>
    <lineage>
        <taxon>Bacteria</taxon>
        <taxon>Pseudomonadati</taxon>
        <taxon>Pseudomonadota</taxon>
        <taxon>Betaproteobacteria</taxon>
        <taxon>Neisseriales</taxon>
        <taxon>Neisseriaceae</taxon>
        <taxon>Craterilacuibacter</taxon>
    </lineage>
</organism>
<sequence length="263" mass="29188">MSIRSLIALGCALAAPAALASNDWSFKNVSVNWLDWSNGTEARTEAGFAGKKDFAFLELEGGFGGSWGEAYGFFDIENPGHNAKEVDSKDNRRYAAKVSTRFNLAEVAGMPVQLYGQIYDSREHNGFFDQNRVLGLGTSWSRGNFWIKPFIGAHQELKQDVGAHFNGWMAGYVAGYSFTAFGQSFMATQWHETEFARKDRYLSMFDAAGNEVKGGKTGNNGAVALWWNVNKALTTGVQYRYADQKLGVTGYQNAMIYSVKYNF</sequence>
<evidence type="ECO:0000256" key="2">
    <source>
        <dbReference type="SAM" id="SignalP"/>
    </source>
</evidence>
<dbReference type="RefSeq" id="WP_160794791.1">
    <property type="nucleotide sequence ID" value="NZ_WSSB01000002.1"/>
</dbReference>
<proteinExistence type="inferred from homology"/>
<feature type="chain" id="PRO_5032897228" description="Ion channel protein Tsx" evidence="2">
    <location>
        <begin position="21"/>
        <end position="263"/>
    </location>
</feature>
<evidence type="ECO:0008006" key="5">
    <source>
        <dbReference type="Google" id="ProtNLM"/>
    </source>
</evidence>
<keyword evidence="2" id="KW-0732">Signal</keyword>
<reference evidence="3 4" key="1">
    <citation type="submission" date="2019-12" db="EMBL/GenBank/DDBJ databases">
        <title>Neisseriaceae gen. nov. sp. Genome sequencing and assembly.</title>
        <authorList>
            <person name="Liu Z."/>
            <person name="Li A."/>
        </authorList>
    </citation>
    <scope>NUCLEOTIDE SEQUENCE [LARGE SCALE GENOMIC DNA]</scope>
    <source>
        <strain evidence="3 4">B2N2-7</strain>
    </source>
</reference>
<protein>
    <recommendedName>
        <fullName evidence="5">Ion channel protein Tsx</fullName>
    </recommendedName>
</protein>
<gene>
    <name evidence="3" type="ORF">GQF02_03205</name>
</gene>
<dbReference type="AlphaFoldDB" id="A0A845BIJ1"/>
<accession>A0A845BIJ1</accession>
<dbReference type="InterPro" id="IPR018013">
    <property type="entry name" value="Channel_Tsx-like"/>
</dbReference>
<evidence type="ECO:0000256" key="1">
    <source>
        <dbReference type="ARBA" id="ARBA00008728"/>
    </source>
</evidence>
<dbReference type="InterPro" id="IPR036777">
    <property type="entry name" value="Channel_Tsx-like_sf"/>
</dbReference>
<dbReference type="SUPFAM" id="SSF111364">
    <property type="entry name" value="Tsx-like channel"/>
    <property type="match status" value="1"/>
</dbReference>
<dbReference type="Pfam" id="PF03502">
    <property type="entry name" value="Channel_Tsx"/>
    <property type="match status" value="1"/>
</dbReference>
<comment type="caution">
    <text evidence="3">The sequence shown here is derived from an EMBL/GenBank/DDBJ whole genome shotgun (WGS) entry which is preliminary data.</text>
</comment>
<keyword evidence="4" id="KW-1185">Reference proteome</keyword>